<organism evidence="1 2">
    <name type="scientific">Actinocrispum wychmicini</name>
    <dbReference type="NCBI Taxonomy" id="1213861"/>
    <lineage>
        <taxon>Bacteria</taxon>
        <taxon>Bacillati</taxon>
        <taxon>Actinomycetota</taxon>
        <taxon>Actinomycetes</taxon>
        <taxon>Pseudonocardiales</taxon>
        <taxon>Pseudonocardiaceae</taxon>
        <taxon>Actinocrispum</taxon>
    </lineage>
</organism>
<name>A0A4R2J4A4_9PSEU</name>
<dbReference type="NCBIfam" id="TIGR04268">
    <property type="entry name" value="FxSxx-COOH"/>
    <property type="match status" value="1"/>
</dbReference>
<evidence type="ECO:0000313" key="2">
    <source>
        <dbReference type="Proteomes" id="UP000295680"/>
    </source>
</evidence>
<dbReference type="InterPro" id="IPR026334">
    <property type="entry name" value="FxSxx-COOH"/>
</dbReference>
<accession>A0A4R2J4A4</accession>
<dbReference type="AlphaFoldDB" id="A0A4R2J4A4"/>
<dbReference type="EMBL" id="SLWS01000010">
    <property type="protein sequence ID" value="TCO53511.1"/>
    <property type="molecule type" value="Genomic_DNA"/>
</dbReference>
<reference evidence="1 2" key="1">
    <citation type="submission" date="2019-03" db="EMBL/GenBank/DDBJ databases">
        <title>Genomic Encyclopedia of Type Strains, Phase IV (KMG-IV): sequencing the most valuable type-strain genomes for metagenomic binning, comparative biology and taxonomic classification.</title>
        <authorList>
            <person name="Goeker M."/>
        </authorList>
    </citation>
    <scope>NUCLEOTIDE SEQUENCE [LARGE SCALE GENOMIC DNA]</scope>
    <source>
        <strain evidence="1 2">DSM 45934</strain>
    </source>
</reference>
<evidence type="ECO:0000313" key="1">
    <source>
        <dbReference type="EMBL" id="TCO53511.1"/>
    </source>
</evidence>
<keyword evidence="2" id="KW-1185">Reference proteome</keyword>
<dbReference type="RefSeq" id="WP_243727363.1">
    <property type="nucleotide sequence ID" value="NZ_SLWS01000010.1"/>
</dbReference>
<dbReference type="Proteomes" id="UP000295680">
    <property type="component" value="Unassembled WGS sequence"/>
</dbReference>
<gene>
    <name evidence="1" type="ORF">EV192_110100</name>
</gene>
<sequence>MRDKEIRTCADSVEGLSGMPEDVVIESVLLDVTDLDPDELAELPESVLGAALRRILAANAELPDQYAAFQSAL</sequence>
<comment type="caution">
    <text evidence="1">The sequence shown here is derived from an EMBL/GenBank/DDBJ whole genome shotgun (WGS) entry which is preliminary data.</text>
</comment>
<protein>
    <submittedName>
        <fullName evidence="1">FXSXX-COOH protein</fullName>
    </submittedName>
</protein>
<proteinExistence type="predicted"/>